<keyword evidence="3" id="KW-1003">Cell membrane</keyword>
<keyword evidence="6 7" id="KW-0472">Membrane</keyword>
<dbReference type="Gene3D" id="1.10.3720.10">
    <property type="entry name" value="MetI-like"/>
    <property type="match status" value="1"/>
</dbReference>
<evidence type="ECO:0000256" key="3">
    <source>
        <dbReference type="ARBA" id="ARBA00022475"/>
    </source>
</evidence>
<organism evidence="9 10">
    <name type="scientific">Neolewinella xylanilytica</name>
    <dbReference type="NCBI Taxonomy" id="1514080"/>
    <lineage>
        <taxon>Bacteria</taxon>
        <taxon>Pseudomonadati</taxon>
        <taxon>Bacteroidota</taxon>
        <taxon>Saprospiria</taxon>
        <taxon>Saprospirales</taxon>
        <taxon>Lewinellaceae</taxon>
        <taxon>Neolewinella</taxon>
    </lineage>
</organism>
<dbReference type="Pfam" id="PF00528">
    <property type="entry name" value="BPD_transp_1"/>
    <property type="match status" value="1"/>
</dbReference>
<feature type="transmembrane region" description="Helical" evidence="7">
    <location>
        <begin position="249"/>
        <end position="268"/>
    </location>
</feature>
<keyword evidence="4 7" id="KW-0812">Transmembrane</keyword>
<feature type="transmembrane region" description="Helical" evidence="7">
    <location>
        <begin position="303"/>
        <end position="332"/>
    </location>
</feature>
<dbReference type="OrthoDB" id="9783218at2"/>
<evidence type="ECO:0000256" key="4">
    <source>
        <dbReference type="ARBA" id="ARBA00022692"/>
    </source>
</evidence>
<dbReference type="AlphaFoldDB" id="A0A2S6I419"/>
<evidence type="ECO:0000256" key="5">
    <source>
        <dbReference type="ARBA" id="ARBA00022989"/>
    </source>
</evidence>
<keyword evidence="5 7" id="KW-1133">Transmembrane helix</keyword>
<feature type="transmembrane region" description="Helical" evidence="7">
    <location>
        <begin position="352"/>
        <end position="373"/>
    </location>
</feature>
<dbReference type="InterPro" id="IPR050366">
    <property type="entry name" value="BP-dependent_transpt_permease"/>
</dbReference>
<dbReference type="RefSeq" id="WP_104420405.1">
    <property type="nucleotide sequence ID" value="NZ_PTJC01000006.1"/>
</dbReference>
<dbReference type="InterPro" id="IPR035906">
    <property type="entry name" value="MetI-like_sf"/>
</dbReference>
<feature type="domain" description="ABC transmembrane type-1" evidence="8">
    <location>
        <begin position="173"/>
        <end position="374"/>
    </location>
</feature>
<feature type="transmembrane region" description="Helical" evidence="7">
    <location>
        <begin position="177"/>
        <end position="199"/>
    </location>
</feature>
<evidence type="ECO:0000256" key="7">
    <source>
        <dbReference type="RuleBase" id="RU363032"/>
    </source>
</evidence>
<feature type="transmembrane region" description="Helical" evidence="7">
    <location>
        <begin position="152"/>
        <end position="171"/>
    </location>
</feature>
<dbReference type="PANTHER" id="PTHR43386:SF1">
    <property type="entry name" value="D,D-DIPEPTIDE TRANSPORT SYSTEM PERMEASE PROTEIN DDPC-RELATED"/>
    <property type="match status" value="1"/>
</dbReference>
<accession>A0A2S6I419</accession>
<evidence type="ECO:0000313" key="9">
    <source>
        <dbReference type="EMBL" id="PPK85927.1"/>
    </source>
</evidence>
<evidence type="ECO:0000256" key="2">
    <source>
        <dbReference type="ARBA" id="ARBA00022448"/>
    </source>
</evidence>
<reference evidence="9 10" key="1">
    <citation type="submission" date="2018-02" db="EMBL/GenBank/DDBJ databases">
        <title>Genomic Encyclopedia of Archaeal and Bacterial Type Strains, Phase II (KMG-II): from individual species to whole genera.</title>
        <authorList>
            <person name="Goeker M."/>
        </authorList>
    </citation>
    <scope>NUCLEOTIDE SEQUENCE [LARGE SCALE GENOMIC DNA]</scope>
    <source>
        <strain evidence="9 10">DSM 29526</strain>
    </source>
</reference>
<keyword evidence="10" id="KW-1185">Reference proteome</keyword>
<gene>
    <name evidence="9" type="ORF">CLV84_2840</name>
</gene>
<comment type="subcellular location">
    <subcellularLocation>
        <location evidence="1 7">Cell membrane</location>
        <topology evidence="1 7">Multi-pass membrane protein</topology>
    </subcellularLocation>
</comment>
<dbReference type="SUPFAM" id="SSF161098">
    <property type="entry name" value="MetI-like"/>
    <property type="match status" value="1"/>
</dbReference>
<evidence type="ECO:0000313" key="10">
    <source>
        <dbReference type="Proteomes" id="UP000237662"/>
    </source>
</evidence>
<comment type="caution">
    <text evidence="9">The sequence shown here is derived from an EMBL/GenBank/DDBJ whole genome shotgun (WGS) entry which is preliminary data.</text>
</comment>
<name>A0A2S6I419_9BACT</name>
<dbReference type="PROSITE" id="PS50928">
    <property type="entry name" value="ABC_TM1"/>
    <property type="match status" value="1"/>
</dbReference>
<feature type="transmembrane region" description="Helical" evidence="7">
    <location>
        <begin position="113"/>
        <end position="140"/>
    </location>
</feature>
<keyword evidence="2 7" id="KW-0813">Transport</keyword>
<evidence type="ECO:0000256" key="1">
    <source>
        <dbReference type="ARBA" id="ARBA00004651"/>
    </source>
</evidence>
<comment type="similarity">
    <text evidence="7">Belongs to the binding-protein-dependent transport system permease family.</text>
</comment>
<dbReference type="GO" id="GO:0005886">
    <property type="term" value="C:plasma membrane"/>
    <property type="evidence" value="ECO:0007669"/>
    <property type="project" value="UniProtKB-SubCell"/>
</dbReference>
<dbReference type="GO" id="GO:0055085">
    <property type="term" value="P:transmembrane transport"/>
    <property type="evidence" value="ECO:0007669"/>
    <property type="project" value="InterPro"/>
</dbReference>
<sequence>MRRGRWAYYFLGWLAAIALLADLLANDRPIVAGYADGVYFPAISSNDRVQVEAAGTPDWAIWPPIPFRASTTDLSQPGYRPPFASPPGGEPAHLLGTDRLGRDTLAGLINGTRVAVCVGVGSLLISLIVGLPLGAVAGFFGNGGLQLRLANLLACGLGATLGLLYALASLLPLVGFGPLFCLMVVLSVGIGVSLCYLVLWPLRKHFGWWQQPIGLPIDWFVLLLLELAVSIPGLVLLIAVLSFVDRPPLYLLVLVIGLLGWTPIARFLRAELLRIRELPYIAAARMGGVGELRLLIRHALPNALGPVAVVASFMVGTSILAEAMLSFLGIGVPSDQVTWGSLLQQSRLRPDAWWLAVFPGLLLTMTVLACNSIRQSR</sequence>
<feature type="transmembrane region" description="Helical" evidence="7">
    <location>
        <begin position="219"/>
        <end position="243"/>
    </location>
</feature>
<proteinExistence type="inferred from homology"/>
<dbReference type="EMBL" id="PTJC01000006">
    <property type="protein sequence ID" value="PPK85927.1"/>
    <property type="molecule type" value="Genomic_DNA"/>
</dbReference>
<dbReference type="CDD" id="cd06261">
    <property type="entry name" value="TM_PBP2"/>
    <property type="match status" value="1"/>
</dbReference>
<dbReference type="Proteomes" id="UP000237662">
    <property type="component" value="Unassembled WGS sequence"/>
</dbReference>
<evidence type="ECO:0000259" key="8">
    <source>
        <dbReference type="PROSITE" id="PS50928"/>
    </source>
</evidence>
<evidence type="ECO:0000256" key="6">
    <source>
        <dbReference type="ARBA" id="ARBA00023136"/>
    </source>
</evidence>
<protein>
    <submittedName>
        <fullName evidence="9">Peptide/nickel transport system permease protein</fullName>
    </submittedName>
</protein>
<dbReference type="PANTHER" id="PTHR43386">
    <property type="entry name" value="OLIGOPEPTIDE TRANSPORT SYSTEM PERMEASE PROTEIN APPC"/>
    <property type="match status" value="1"/>
</dbReference>
<dbReference type="InterPro" id="IPR000515">
    <property type="entry name" value="MetI-like"/>
</dbReference>